<protein>
    <recommendedName>
        <fullName evidence="4">Aprataxin and PNK-like factor PBZ domain-containing protein</fullName>
    </recommendedName>
</protein>
<sequence>MRGFNGLPLADDIIDRILLFLPDFATLRSTILASKSFHNVFKTHPNSILRAVAYNITGPALPQALRCIRYHVSDPDDSETEDEEEMGTVTNTEHETEERAPIKSGETHQLVRNAKIVKDFENIFSLRHKNRHFKTSQLNFEESLRFHRAMYRIMLYCRLFPASKYNDMDDDDDDDDRDDLVTRLSKERAERKKFLSEFATQELYEIQSVSLFLVEVVIWVTQHEILNDDYGDIALSTGPATIHECVQILSPEPILEAMMDIEIEDDNEHPLVAGYLSYPLSKLYEERKAKPPPTDSSHWRSILEQIEGENDPCAHCNKPTGFDLWGPSTSEYLGVGAPYLARNPFSLAKGSLRFSRSDAPRFKQEFDNVSQDVYAIVDDILESSYKAPEFAARSANDWLCKECLTKLLKEHLHLWLLDKKTKAGDQIHENCWYGYNCRTMTHKEEHAKKLNHLCGPDPAKDKSGG</sequence>
<comment type="caution">
    <text evidence="2">The sequence shown here is derived from an EMBL/GenBank/DDBJ whole genome shotgun (WGS) entry which is preliminary data.</text>
</comment>
<feature type="compositionally biased region" description="Basic and acidic residues" evidence="1">
    <location>
        <begin position="92"/>
        <end position="101"/>
    </location>
</feature>
<dbReference type="AlphaFoldDB" id="A0AAW0D072"/>
<evidence type="ECO:0000313" key="2">
    <source>
        <dbReference type="EMBL" id="KAK7045456.1"/>
    </source>
</evidence>
<name>A0AAW0D072_9AGAR</name>
<keyword evidence="3" id="KW-1185">Reference proteome</keyword>
<dbReference type="EMBL" id="JAYKXP010000025">
    <property type="protein sequence ID" value="KAK7045456.1"/>
    <property type="molecule type" value="Genomic_DNA"/>
</dbReference>
<gene>
    <name evidence="2" type="ORF">VNI00_007709</name>
</gene>
<reference evidence="2 3" key="1">
    <citation type="submission" date="2024-01" db="EMBL/GenBank/DDBJ databases">
        <title>A draft genome for a cacao thread blight-causing isolate of Paramarasmius palmivorus.</title>
        <authorList>
            <person name="Baruah I.K."/>
            <person name="Bukari Y."/>
            <person name="Amoako-Attah I."/>
            <person name="Meinhardt L.W."/>
            <person name="Bailey B.A."/>
            <person name="Cohen S.P."/>
        </authorList>
    </citation>
    <scope>NUCLEOTIDE SEQUENCE [LARGE SCALE GENOMIC DNA]</scope>
    <source>
        <strain evidence="2 3">GH-12</strain>
    </source>
</reference>
<dbReference type="Proteomes" id="UP001383192">
    <property type="component" value="Unassembled WGS sequence"/>
</dbReference>
<feature type="region of interest" description="Disordered" evidence="1">
    <location>
        <begin position="74"/>
        <end position="104"/>
    </location>
</feature>
<proteinExistence type="predicted"/>
<accession>A0AAW0D072</accession>
<evidence type="ECO:0008006" key="4">
    <source>
        <dbReference type="Google" id="ProtNLM"/>
    </source>
</evidence>
<feature type="compositionally biased region" description="Acidic residues" evidence="1">
    <location>
        <begin position="75"/>
        <end position="86"/>
    </location>
</feature>
<organism evidence="2 3">
    <name type="scientific">Paramarasmius palmivorus</name>
    <dbReference type="NCBI Taxonomy" id="297713"/>
    <lineage>
        <taxon>Eukaryota</taxon>
        <taxon>Fungi</taxon>
        <taxon>Dikarya</taxon>
        <taxon>Basidiomycota</taxon>
        <taxon>Agaricomycotina</taxon>
        <taxon>Agaricomycetes</taxon>
        <taxon>Agaricomycetidae</taxon>
        <taxon>Agaricales</taxon>
        <taxon>Marasmiineae</taxon>
        <taxon>Marasmiaceae</taxon>
        <taxon>Paramarasmius</taxon>
    </lineage>
</organism>
<evidence type="ECO:0000256" key="1">
    <source>
        <dbReference type="SAM" id="MobiDB-lite"/>
    </source>
</evidence>
<evidence type="ECO:0000313" key="3">
    <source>
        <dbReference type="Proteomes" id="UP001383192"/>
    </source>
</evidence>